<dbReference type="Pfam" id="PF10012">
    <property type="entry name" value="DUF2255"/>
    <property type="match status" value="1"/>
</dbReference>
<sequence length="124" mass="13073">MSEWSPEEVQAIGAIEEVGVAPLAGDGTPLASVTIWAVTVGGEVFVRSVHGTGAGWYRHVTETGRAVFSAGEISREVTFEPVNEVKNQAVTDAYNAKYAAQPDAFRQPMVEGVSLGATLKVVPV</sequence>
<proteinExistence type="predicted"/>
<evidence type="ECO:0000313" key="2">
    <source>
        <dbReference type="Proteomes" id="UP000275069"/>
    </source>
</evidence>
<dbReference type="KEGG" id="gry:D7I44_07935"/>
<gene>
    <name evidence="1" type="ORF">D7I44_07935</name>
</gene>
<dbReference type="Proteomes" id="UP000275069">
    <property type="component" value="Chromosome"/>
</dbReference>
<keyword evidence="2" id="KW-1185">Reference proteome</keyword>
<evidence type="ECO:0000313" key="1">
    <source>
        <dbReference type="EMBL" id="AYG03470.1"/>
    </source>
</evidence>
<reference evidence="1 2" key="1">
    <citation type="submission" date="2018-09" db="EMBL/GenBank/DDBJ databases">
        <title>Genome sequencing of strain 2DFW10M-5.</title>
        <authorList>
            <person name="Heo J."/>
            <person name="Kim S.-J."/>
            <person name="Kwon S.-W."/>
        </authorList>
    </citation>
    <scope>NUCLEOTIDE SEQUENCE [LARGE SCALE GENOMIC DNA]</scope>
    <source>
        <strain evidence="1 2">2DFW10M-5</strain>
    </source>
</reference>
<dbReference type="OrthoDB" id="162563at2"/>
<protein>
    <submittedName>
        <fullName evidence="1">DUF2255 family protein</fullName>
    </submittedName>
</protein>
<name>A0A387BR01_9MICO</name>
<dbReference type="InterPro" id="IPR016888">
    <property type="entry name" value="UCP028498"/>
</dbReference>
<dbReference type="AlphaFoldDB" id="A0A387BR01"/>
<dbReference type="RefSeq" id="WP_120789002.1">
    <property type="nucleotide sequence ID" value="NZ_CP032624.1"/>
</dbReference>
<organism evidence="1 2">
    <name type="scientific">Gryllotalpicola protaetiae</name>
    <dbReference type="NCBI Taxonomy" id="2419771"/>
    <lineage>
        <taxon>Bacteria</taxon>
        <taxon>Bacillati</taxon>
        <taxon>Actinomycetota</taxon>
        <taxon>Actinomycetes</taxon>
        <taxon>Micrococcales</taxon>
        <taxon>Microbacteriaceae</taxon>
        <taxon>Gryllotalpicola</taxon>
    </lineage>
</organism>
<accession>A0A387BR01</accession>
<dbReference type="EMBL" id="CP032624">
    <property type="protein sequence ID" value="AYG03470.1"/>
    <property type="molecule type" value="Genomic_DNA"/>
</dbReference>